<dbReference type="Proteomes" id="UP000037460">
    <property type="component" value="Unassembled WGS sequence"/>
</dbReference>
<dbReference type="GO" id="GO:0009644">
    <property type="term" value="P:response to high light intensity"/>
    <property type="evidence" value="ECO:0007669"/>
    <property type="project" value="InterPro"/>
</dbReference>
<name>A0A0M0JDF5_9EUKA</name>
<organism evidence="2 3">
    <name type="scientific">Chrysochromulina tobinii</name>
    <dbReference type="NCBI Taxonomy" id="1460289"/>
    <lineage>
        <taxon>Eukaryota</taxon>
        <taxon>Haptista</taxon>
        <taxon>Haptophyta</taxon>
        <taxon>Prymnesiophyceae</taxon>
        <taxon>Prymnesiales</taxon>
        <taxon>Chrysochromulinaceae</taxon>
        <taxon>Chrysochromulina</taxon>
    </lineage>
</organism>
<dbReference type="InterPro" id="IPR037497">
    <property type="entry name" value="PGR5"/>
</dbReference>
<gene>
    <name evidence="2" type="ORF">Ctob_003453</name>
</gene>
<feature type="chain" id="PRO_5005601638" evidence="1">
    <location>
        <begin position="18"/>
        <end position="108"/>
    </location>
</feature>
<dbReference type="GO" id="GO:0009773">
    <property type="term" value="P:photosynthetic electron transport in photosystem I"/>
    <property type="evidence" value="ECO:0007669"/>
    <property type="project" value="InterPro"/>
</dbReference>
<evidence type="ECO:0000256" key="1">
    <source>
        <dbReference type="SAM" id="SignalP"/>
    </source>
</evidence>
<keyword evidence="3" id="KW-1185">Reference proteome</keyword>
<reference evidence="3" key="1">
    <citation type="journal article" date="2015" name="PLoS Genet.">
        <title>Genome Sequence and Transcriptome Analyses of Chrysochromulina tobin: Metabolic Tools for Enhanced Algal Fitness in the Prominent Order Prymnesiales (Haptophyceae).</title>
        <authorList>
            <person name="Hovde B.T."/>
            <person name="Deodato C.R."/>
            <person name="Hunsperger H.M."/>
            <person name="Ryken S.A."/>
            <person name="Yost W."/>
            <person name="Jha R.K."/>
            <person name="Patterson J."/>
            <person name="Monnat R.J. Jr."/>
            <person name="Barlow S.B."/>
            <person name="Starkenburg S.R."/>
            <person name="Cattolico R.A."/>
        </authorList>
    </citation>
    <scope>NUCLEOTIDE SEQUENCE</scope>
    <source>
        <strain evidence="3">CCMP291</strain>
    </source>
</reference>
<dbReference type="PANTHER" id="PTHR35709:SF1">
    <property type="entry name" value="PROTEIN PROTON GRADIENT REGULATION 5, CHLOROPLASTIC"/>
    <property type="match status" value="1"/>
</dbReference>
<proteinExistence type="predicted"/>
<dbReference type="AlphaFoldDB" id="A0A0M0JDF5"/>
<keyword evidence="1" id="KW-0732">Signal</keyword>
<accession>A0A0M0JDF5</accession>
<protein>
    <submittedName>
        <fullName evidence="2">Uncharacterized protein</fullName>
    </submittedName>
</protein>
<evidence type="ECO:0000313" key="3">
    <source>
        <dbReference type="Proteomes" id="UP000037460"/>
    </source>
</evidence>
<evidence type="ECO:0000313" key="2">
    <source>
        <dbReference type="EMBL" id="KOO24263.1"/>
    </source>
</evidence>
<comment type="caution">
    <text evidence="2">The sequence shown here is derived from an EMBL/GenBank/DDBJ whole genome shotgun (WGS) entry which is preliminary data.</text>
</comment>
<dbReference type="EMBL" id="JWZX01003111">
    <property type="protein sequence ID" value="KOO24263.1"/>
    <property type="molecule type" value="Genomic_DNA"/>
</dbReference>
<dbReference type="PANTHER" id="PTHR35709">
    <property type="entry name" value="PROTEIN PROTON GRADIENT REGULATION 5, CHLOROPLASTIC"/>
    <property type="match status" value="1"/>
</dbReference>
<dbReference type="OrthoDB" id="26525at2759"/>
<feature type="signal peptide" evidence="1">
    <location>
        <begin position="1"/>
        <end position="17"/>
    </location>
</feature>
<sequence>MTHLIRLVLVLLACASGFVVQAPIRSATASRAAVTTMGAAKDGPFTPIVLAAKVVLGENLLQKLRGKGIALHSQEINKFCAEFGVPKKMNQALIKKAKAVGSDLGFLS</sequence>